<reference evidence="2" key="1">
    <citation type="submission" date="2023-01" db="EMBL/GenBank/DDBJ databases">
        <title>New crAssphage isolates infecting Bacteroides cellulosilyticus.</title>
        <authorList>
            <person name="Papudeshi B."/>
            <person name="Vega A.A."/>
            <person name="Souza C."/>
            <person name="Giles S.K."/>
            <person name="Mallawaarachchi V."/>
            <person name="Roach M.J."/>
            <person name="An M."/>
            <person name="Jacobson N."/>
            <person name="McNair K."/>
            <person name="Mora M.F."/>
            <person name="Pastrana K."/>
            <person name="Leigh C."/>
            <person name="Cram C."/>
            <person name="Plewa W.S."/>
            <person name="Grigson S.R."/>
            <person name="Bouras G.S."/>
            <person name="Decewicz P."/>
            <person name="Luque A."/>
            <person name="Droit L."/>
            <person name="Handley S."/>
            <person name="Segall A.M."/>
            <person name="Dinsdale E.A."/>
            <person name="Edwards R.A."/>
        </authorList>
    </citation>
    <scope>NUCLEOTIDE SEQUENCE</scope>
    <source>
        <strain evidence="2">Bc11</strain>
    </source>
</reference>
<sequence length="329" mass="36960">MSTQEKETEKVNGVEETVNETAAPKKRRRGINNEIRSVSRRKFQHSDAVNNLFRGCLNVRKEWVTYGDKEGANSQFTGCKVPKLIFEFTSLHPMESEKRYAYINILPVESRVDTIPGGEHEWMFTQPIAIIKHVLEVFYLKNRQFTEEELDMLELDYQDYDDDLNFVPVEPQDILNAWSVMFDNVVKLLETGNKGQSCLLDSNGKPLQVWGKLLRYYKKNGEWTPSGNRSQEGDLVFPSFVGEGMFEIIQFNTDKQPMKPRNLMLDITKEAIIPMNVASKKKPNIAAGIGAGIPVGAGIIPPAAPMMGGAPQGFGDAGFTTEGGDDMPF</sequence>
<evidence type="ECO:0000256" key="1">
    <source>
        <dbReference type="SAM" id="MobiDB-lite"/>
    </source>
</evidence>
<feature type="compositionally biased region" description="Basic and acidic residues" evidence="1">
    <location>
        <begin position="1"/>
        <end position="13"/>
    </location>
</feature>
<keyword evidence="3" id="KW-1185">Reference proteome</keyword>
<dbReference type="Proteomes" id="UP001269161">
    <property type="component" value="Segment"/>
</dbReference>
<name>A0AAF0D5I1_9CAUD</name>
<evidence type="ECO:0000313" key="3">
    <source>
        <dbReference type="Proteomes" id="UP001269161"/>
    </source>
</evidence>
<organism evidence="2 3">
    <name type="scientific">Caudoviricetes sp. 'Rudgehvirus jaberico'</name>
    <dbReference type="NCBI Taxonomy" id="3028515"/>
    <lineage>
        <taxon>Viruses</taxon>
        <taxon>Duplodnaviria</taxon>
        <taxon>Heunggongvirae</taxon>
        <taxon>Uroviricota</taxon>
        <taxon>Caudoviricetes</taxon>
        <taxon>Crassvirales</taxon>
        <taxon>Intestiviridae</taxon>
        <taxon>Crudevirinae</taxon>
    </lineage>
</organism>
<feature type="region of interest" description="Disordered" evidence="1">
    <location>
        <begin position="1"/>
        <end position="30"/>
    </location>
</feature>
<dbReference type="GO" id="GO:0003677">
    <property type="term" value="F:DNA binding"/>
    <property type="evidence" value="ECO:0007669"/>
    <property type="project" value="UniProtKB-KW"/>
</dbReference>
<dbReference type="EMBL" id="OQ198719">
    <property type="protein sequence ID" value="WEU69890.1"/>
    <property type="molecule type" value="Genomic_DNA"/>
</dbReference>
<evidence type="ECO:0000313" key="2">
    <source>
        <dbReference type="EMBL" id="WEU69890.1"/>
    </source>
</evidence>
<keyword evidence="2" id="KW-0238">DNA-binding</keyword>
<proteinExistence type="predicted"/>
<accession>A0AAF0D5I1</accession>
<dbReference type="RefSeq" id="YP_011108652.1">
    <property type="nucleotide sequence ID" value="NC_091965.1"/>
</dbReference>
<protein>
    <submittedName>
        <fullName evidence="2">Single stranded DNA-binding protein</fullName>
    </submittedName>
</protein>